<evidence type="ECO:0000313" key="2">
    <source>
        <dbReference type="Proteomes" id="UP000434172"/>
    </source>
</evidence>
<dbReference type="Proteomes" id="UP000434172">
    <property type="component" value="Unassembled WGS sequence"/>
</dbReference>
<gene>
    <name evidence="1" type="ORF">GQ607_014333</name>
</gene>
<protein>
    <submittedName>
        <fullName evidence="1">Uncharacterized protein</fullName>
    </submittedName>
</protein>
<name>A0A8H3ZNV0_9PEZI</name>
<dbReference type="AlphaFoldDB" id="A0A8H3ZNV0"/>
<dbReference type="Gene3D" id="1.10.287.950">
    <property type="entry name" value="Methyl-accepting chemotaxis protein"/>
    <property type="match status" value="1"/>
</dbReference>
<keyword evidence="2" id="KW-1185">Reference proteome</keyword>
<accession>A0A8H3ZNV0</accession>
<organism evidence="1 2">
    <name type="scientific">Colletotrichum asianum</name>
    <dbReference type="NCBI Taxonomy" id="702518"/>
    <lineage>
        <taxon>Eukaryota</taxon>
        <taxon>Fungi</taxon>
        <taxon>Dikarya</taxon>
        <taxon>Ascomycota</taxon>
        <taxon>Pezizomycotina</taxon>
        <taxon>Sordariomycetes</taxon>
        <taxon>Hypocreomycetidae</taxon>
        <taxon>Glomerellales</taxon>
        <taxon>Glomerellaceae</taxon>
        <taxon>Colletotrichum</taxon>
        <taxon>Colletotrichum gloeosporioides species complex</taxon>
    </lineage>
</organism>
<comment type="caution">
    <text evidence="1">The sequence shown here is derived from an EMBL/GenBank/DDBJ whole genome shotgun (WGS) entry which is preliminary data.</text>
</comment>
<sequence>MASMGFSLESLTQPLERLDHAASTQFSVIDNFAGRIEKPLIALGHSVTECDKILEKLGKQMQDMTVATQDMTAATQDMAVATQALVDGIAKCADKMDDLSAFCDDINSELKDTRSTGDGLEANKKVMNISSPISALNDESRSRNEQSILNNRFNPHLATLEALLDVRTGQEIRDFPLTAKDFWYLSDAQIENLIPALGVSVVDPKNLNAIRPGLARKIAGPLLAVAMCPRAEENYEEEKLEGKKD</sequence>
<reference evidence="1 2" key="1">
    <citation type="submission" date="2019-12" db="EMBL/GenBank/DDBJ databases">
        <title>A genome sequence resource for the geographically widespread anthracnose pathogen Colletotrichum asianum.</title>
        <authorList>
            <person name="Meng Y."/>
        </authorList>
    </citation>
    <scope>NUCLEOTIDE SEQUENCE [LARGE SCALE GENOMIC DNA]</scope>
    <source>
        <strain evidence="1 2">ICMP 18580</strain>
    </source>
</reference>
<proteinExistence type="predicted"/>
<dbReference type="OrthoDB" id="10343653at2759"/>
<evidence type="ECO:0000313" key="1">
    <source>
        <dbReference type="EMBL" id="KAF0318415.1"/>
    </source>
</evidence>
<dbReference type="EMBL" id="WOWK01000110">
    <property type="protein sequence ID" value="KAF0318415.1"/>
    <property type="molecule type" value="Genomic_DNA"/>
</dbReference>